<keyword evidence="3" id="KW-0560">Oxidoreductase</keyword>
<dbReference type="CDD" id="cd03459">
    <property type="entry name" value="3_4-PCD"/>
    <property type="match status" value="1"/>
</dbReference>
<dbReference type="PANTHER" id="PTHR33711:SF9">
    <property type="entry name" value="PROTOCATECHUATE 3,4-DIOXYGENASE ALPHA CHAIN"/>
    <property type="match status" value="1"/>
</dbReference>
<evidence type="ECO:0000256" key="3">
    <source>
        <dbReference type="ARBA" id="ARBA00023002"/>
    </source>
</evidence>
<feature type="domain" description="Intradiol ring-cleavage dioxygenases" evidence="4">
    <location>
        <begin position="72"/>
        <end position="100"/>
    </location>
</feature>
<dbReference type="InterPro" id="IPR015889">
    <property type="entry name" value="Intradiol_dOase_core"/>
</dbReference>
<dbReference type="AlphaFoldDB" id="A0A7H1J6N1"/>
<keyword evidence="2 5" id="KW-0223">Dioxygenase</keyword>
<evidence type="ECO:0000256" key="1">
    <source>
        <dbReference type="ARBA" id="ARBA00007825"/>
    </source>
</evidence>
<dbReference type="RefSeq" id="WP_111605727.1">
    <property type="nucleotide sequence ID" value="NZ_BMLJ01000002.1"/>
</dbReference>
<dbReference type="KEGG" id="mard:IBG28_00325"/>
<dbReference type="EMBL" id="CP061081">
    <property type="protein sequence ID" value="QNT06147.1"/>
    <property type="molecule type" value="Genomic_DNA"/>
</dbReference>
<dbReference type="InterPro" id="IPR039387">
    <property type="entry name" value="3_4-PCD"/>
</dbReference>
<sequence>MHDVTRRSLLKHGITITGLTALSPYAASAVLTPRATEGPFYPRQSIRFDDVDNDLVKVLGTLKEAGGDIIHLQGTIRSKAGQPLAGHRIEIWQCDVNGKYLHPGDNRNFPYDTGFQGFGHDITDAEGAYHFRTIKPTTYPGRTPHIHVKVFDGQRELLTTQFYIADEPQNKSDRIFRRLSAQEAQSVSMVFVEDKGTVTTNVDLVV</sequence>
<dbReference type="Gene3D" id="2.60.130.10">
    <property type="entry name" value="Aromatic compound dioxygenase"/>
    <property type="match status" value="1"/>
</dbReference>
<proteinExistence type="inferred from homology"/>
<dbReference type="InterPro" id="IPR050770">
    <property type="entry name" value="Intradiol_RC_Dioxygenase"/>
</dbReference>
<dbReference type="Pfam" id="PF00775">
    <property type="entry name" value="Dioxygenase_C"/>
    <property type="match status" value="1"/>
</dbReference>
<name>A0A7H1J6N1_9GAMM</name>
<dbReference type="InterPro" id="IPR006311">
    <property type="entry name" value="TAT_signal"/>
</dbReference>
<keyword evidence="6" id="KW-1185">Reference proteome</keyword>
<reference evidence="5 6" key="1">
    <citation type="submission" date="2020-09" db="EMBL/GenBank/DDBJ databases">
        <title>Complete genome sequence of an Arctic sea ice bacterium Marinomonas arctica BSI20414.</title>
        <authorList>
            <person name="Liao L."/>
            <person name="Chen B."/>
        </authorList>
    </citation>
    <scope>NUCLEOTIDE SEQUENCE [LARGE SCALE GENOMIC DNA]</scope>
    <source>
        <strain evidence="5 6">BSI20414</strain>
    </source>
</reference>
<dbReference type="GO" id="GO:0008199">
    <property type="term" value="F:ferric iron binding"/>
    <property type="evidence" value="ECO:0007669"/>
    <property type="project" value="InterPro"/>
</dbReference>
<dbReference type="Proteomes" id="UP000516370">
    <property type="component" value="Chromosome"/>
</dbReference>
<organism evidence="5 6">
    <name type="scientific">Marinomonas arctica</name>
    <dbReference type="NCBI Taxonomy" id="383750"/>
    <lineage>
        <taxon>Bacteria</taxon>
        <taxon>Pseudomonadati</taxon>
        <taxon>Pseudomonadota</taxon>
        <taxon>Gammaproteobacteria</taxon>
        <taxon>Oceanospirillales</taxon>
        <taxon>Oceanospirillaceae</taxon>
        <taxon>Marinomonas</taxon>
    </lineage>
</organism>
<evidence type="ECO:0000256" key="2">
    <source>
        <dbReference type="ARBA" id="ARBA00022964"/>
    </source>
</evidence>
<dbReference type="PROSITE" id="PS51318">
    <property type="entry name" value="TAT"/>
    <property type="match status" value="1"/>
</dbReference>
<dbReference type="SUPFAM" id="SSF49482">
    <property type="entry name" value="Aromatic compound dioxygenase"/>
    <property type="match status" value="1"/>
</dbReference>
<dbReference type="OrthoDB" id="9805815at2"/>
<dbReference type="InterPro" id="IPR000627">
    <property type="entry name" value="Intradiol_dOase_C"/>
</dbReference>
<dbReference type="GO" id="GO:0018578">
    <property type="term" value="F:protocatechuate 3,4-dioxygenase activity"/>
    <property type="evidence" value="ECO:0007669"/>
    <property type="project" value="InterPro"/>
</dbReference>
<gene>
    <name evidence="5" type="ORF">IBG28_00325</name>
</gene>
<protein>
    <submittedName>
        <fullName evidence="5">Protocatechuate 3,4-dioxygenase</fullName>
    </submittedName>
</protein>
<evidence type="ECO:0000259" key="4">
    <source>
        <dbReference type="PROSITE" id="PS00083"/>
    </source>
</evidence>
<dbReference type="PROSITE" id="PS00083">
    <property type="entry name" value="INTRADIOL_DIOXYGENAS"/>
    <property type="match status" value="1"/>
</dbReference>
<evidence type="ECO:0000313" key="5">
    <source>
        <dbReference type="EMBL" id="QNT06147.1"/>
    </source>
</evidence>
<accession>A0A7H1J6N1</accession>
<evidence type="ECO:0000313" key="6">
    <source>
        <dbReference type="Proteomes" id="UP000516370"/>
    </source>
</evidence>
<dbReference type="PANTHER" id="PTHR33711">
    <property type="entry name" value="DIOXYGENASE, PUTATIVE (AFU_ORTHOLOGUE AFUA_2G02910)-RELATED"/>
    <property type="match status" value="1"/>
</dbReference>
<comment type="similarity">
    <text evidence="1">Belongs to the intradiol ring-cleavage dioxygenase family.</text>
</comment>